<evidence type="ECO:0000313" key="4">
    <source>
        <dbReference type="EMBL" id="ORX44869.1"/>
    </source>
</evidence>
<proteinExistence type="predicted"/>
<dbReference type="SMART" id="SM00248">
    <property type="entry name" value="ANK"/>
    <property type="match status" value="7"/>
</dbReference>
<evidence type="ECO:0000256" key="1">
    <source>
        <dbReference type="ARBA" id="ARBA00022737"/>
    </source>
</evidence>
<dbReference type="GO" id="GO:0004540">
    <property type="term" value="F:RNA nuclease activity"/>
    <property type="evidence" value="ECO:0007669"/>
    <property type="project" value="TreeGrafter"/>
</dbReference>
<evidence type="ECO:0000313" key="5">
    <source>
        <dbReference type="Proteomes" id="UP000193719"/>
    </source>
</evidence>
<feature type="repeat" description="ANK" evidence="3">
    <location>
        <begin position="338"/>
        <end position="370"/>
    </location>
</feature>
<dbReference type="PANTHER" id="PTHR24141:SF1">
    <property type="entry name" value="2-5A-DEPENDENT RIBONUCLEASE"/>
    <property type="match status" value="1"/>
</dbReference>
<dbReference type="InterPro" id="IPR036770">
    <property type="entry name" value="Ankyrin_rpt-contain_sf"/>
</dbReference>
<evidence type="ECO:0000256" key="2">
    <source>
        <dbReference type="ARBA" id="ARBA00023043"/>
    </source>
</evidence>
<comment type="caution">
    <text evidence="4">The sequence shown here is derived from an EMBL/GenBank/DDBJ whole genome shotgun (WGS) entry which is preliminary data.</text>
</comment>
<dbReference type="InterPro" id="IPR002110">
    <property type="entry name" value="Ankyrin_rpt"/>
</dbReference>
<feature type="repeat" description="ANK" evidence="3">
    <location>
        <begin position="371"/>
        <end position="403"/>
    </location>
</feature>
<name>A0A1Y1V384_9FUNG</name>
<dbReference type="EMBL" id="MCFH01000043">
    <property type="protein sequence ID" value="ORX44869.1"/>
    <property type="molecule type" value="Genomic_DNA"/>
</dbReference>
<evidence type="ECO:0000256" key="3">
    <source>
        <dbReference type="PROSITE-ProRule" id="PRU00023"/>
    </source>
</evidence>
<dbReference type="GO" id="GO:0006396">
    <property type="term" value="P:RNA processing"/>
    <property type="evidence" value="ECO:0007669"/>
    <property type="project" value="TreeGrafter"/>
</dbReference>
<keyword evidence="1" id="KW-0677">Repeat</keyword>
<dbReference type="GO" id="GO:0003723">
    <property type="term" value="F:RNA binding"/>
    <property type="evidence" value="ECO:0007669"/>
    <property type="project" value="TreeGrafter"/>
</dbReference>
<organism evidence="4 5">
    <name type="scientific">Piromyces finnis</name>
    <dbReference type="NCBI Taxonomy" id="1754191"/>
    <lineage>
        <taxon>Eukaryota</taxon>
        <taxon>Fungi</taxon>
        <taxon>Fungi incertae sedis</taxon>
        <taxon>Chytridiomycota</taxon>
        <taxon>Chytridiomycota incertae sedis</taxon>
        <taxon>Neocallimastigomycetes</taxon>
        <taxon>Neocallimastigales</taxon>
        <taxon>Neocallimastigaceae</taxon>
        <taxon>Piromyces</taxon>
    </lineage>
</organism>
<dbReference type="PANTHER" id="PTHR24141">
    <property type="entry name" value="2-5A-DEPENDENT RIBONUCLEASE"/>
    <property type="match status" value="1"/>
</dbReference>
<dbReference type="OrthoDB" id="10057496at2759"/>
<accession>A0A1Y1V384</accession>
<dbReference type="SUPFAM" id="SSF48403">
    <property type="entry name" value="Ankyrin repeat"/>
    <property type="match status" value="2"/>
</dbReference>
<dbReference type="PROSITE" id="PS50297">
    <property type="entry name" value="ANK_REP_REGION"/>
    <property type="match status" value="1"/>
</dbReference>
<sequence length="547" mass="63713">MLNKNVLRHELFKNIYEKFKNSTILIEACKIQKSRLITWLLSMEINQSIKDEEGMTALMYCVKYPSLSSFYGDLSTYDSMKIVDKNGNNVLFHSIYNGKALNFFLSINNKVKEDIINNINNDHDTVFLYCCRKNISKAIGYISYFKNINFHVQDKNGWTAIMYLVKHNNYRSISYVRNQKTDYIKSNDNETVISIMIKNFEKMRESNHPSLLTNCYRTLRMLIIKNYDFNIAIDDDGNSPLQYFIMIEDYCTVYYMIKNIKDLDLSFKNKHGDDAYSLVVKLNDKTLINFIASSGYKFDYVDKYNNNFVFYYVMKNDRGMVNFITTKNKDIINKTNDVKETPLIIATKLGYKDIVTTLLIKDADVNHQDYLGNTALHYAVDLSNHDIICLLIKYKGDPSIKNNRGKSVFDLANQLQDDYTLSILNHLNLPSNEKTLNSSERSYSLPVIQRERKNINIKSSSVDNINMRTININKYSNDTEFFLNNNDNIKIKYEPLPYSGVMRDIAIDVYHLDCKDDRIKKTIGVNRGRLIELLILQSVIFMSGLII</sequence>
<gene>
    <name evidence="4" type="ORF">BCR36DRAFT_414839</name>
</gene>
<reference evidence="4 5" key="2">
    <citation type="submission" date="2016-08" db="EMBL/GenBank/DDBJ databases">
        <title>Pervasive Adenine N6-methylation of Active Genes in Fungi.</title>
        <authorList>
            <consortium name="DOE Joint Genome Institute"/>
            <person name="Mondo S.J."/>
            <person name="Dannebaum R.O."/>
            <person name="Kuo R.C."/>
            <person name="Labutti K."/>
            <person name="Haridas S."/>
            <person name="Kuo A."/>
            <person name="Salamov A."/>
            <person name="Ahrendt S.R."/>
            <person name="Lipzen A."/>
            <person name="Sullivan W."/>
            <person name="Andreopoulos W.B."/>
            <person name="Clum A."/>
            <person name="Lindquist E."/>
            <person name="Daum C."/>
            <person name="Ramamoorthy G.K."/>
            <person name="Gryganskyi A."/>
            <person name="Culley D."/>
            <person name="Magnuson J.K."/>
            <person name="James T.Y."/>
            <person name="O'Malley M.A."/>
            <person name="Stajich J.E."/>
            <person name="Spatafora J.W."/>
            <person name="Visel A."/>
            <person name="Grigoriev I.V."/>
        </authorList>
    </citation>
    <scope>NUCLEOTIDE SEQUENCE [LARGE SCALE GENOMIC DNA]</scope>
    <source>
        <strain evidence="5">finn</strain>
    </source>
</reference>
<dbReference type="PROSITE" id="PS50088">
    <property type="entry name" value="ANK_REPEAT"/>
    <property type="match status" value="2"/>
</dbReference>
<dbReference type="Gene3D" id="1.25.40.20">
    <property type="entry name" value="Ankyrin repeat-containing domain"/>
    <property type="match status" value="2"/>
</dbReference>
<keyword evidence="5" id="KW-1185">Reference proteome</keyword>
<keyword evidence="2 3" id="KW-0040">ANK repeat</keyword>
<dbReference type="STRING" id="1754191.A0A1Y1V384"/>
<protein>
    <submittedName>
        <fullName evidence="4">Ankyrin</fullName>
    </submittedName>
</protein>
<dbReference type="Proteomes" id="UP000193719">
    <property type="component" value="Unassembled WGS sequence"/>
</dbReference>
<reference evidence="4 5" key="1">
    <citation type="submission" date="2016-08" db="EMBL/GenBank/DDBJ databases">
        <title>Genomes of anaerobic fungi encode conserved fungal cellulosomes for biomass hydrolysis.</title>
        <authorList>
            <consortium name="DOE Joint Genome Institute"/>
            <person name="Haitjema C.H."/>
            <person name="Gilmore S.P."/>
            <person name="Henske J.K."/>
            <person name="Solomon K.V."/>
            <person name="De Groot R."/>
            <person name="Kuo A."/>
            <person name="Mondo S.J."/>
            <person name="Salamov A.A."/>
            <person name="Labutti K."/>
            <person name="Zhao Z."/>
            <person name="Chiniquy J."/>
            <person name="Barry K."/>
            <person name="Brewer H.M."/>
            <person name="Purvine S.O."/>
            <person name="Wright A.T."/>
            <person name="Boxma B."/>
            <person name="Van Alen T."/>
            <person name="Hackstein J.H."/>
            <person name="Baker S.E."/>
            <person name="Grigoriev I.V."/>
            <person name="O'Malley M.A."/>
        </authorList>
    </citation>
    <scope>NUCLEOTIDE SEQUENCE [LARGE SCALE GENOMIC DNA]</scope>
    <source>
        <strain evidence="5">finn</strain>
    </source>
</reference>
<dbReference type="Pfam" id="PF12796">
    <property type="entry name" value="Ank_2"/>
    <property type="match status" value="1"/>
</dbReference>
<dbReference type="AlphaFoldDB" id="A0A1Y1V384"/>